<proteinExistence type="predicted"/>
<feature type="domain" description="Flavoprotein" evidence="1">
    <location>
        <begin position="28"/>
        <end position="125"/>
    </location>
</feature>
<evidence type="ECO:0000259" key="1">
    <source>
        <dbReference type="Pfam" id="PF02441"/>
    </source>
</evidence>
<evidence type="ECO:0000313" key="3">
    <source>
        <dbReference type="Proteomes" id="UP000190285"/>
    </source>
</evidence>
<dbReference type="Pfam" id="PF02441">
    <property type="entry name" value="Flavoprotein"/>
    <property type="match status" value="1"/>
</dbReference>
<name>A0A1T5MUI3_9FIRM</name>
<evidence type="ECO:0000313" key="2">
    <source>
        <dbReference type="EMBL" id="SKC91871.1"/>
    </source>
</evidence>
<dbReference type="AlphaFoldDB" id="A0A1T5MUI3"/>
<dbReference type="STRING" id="36842.SAMN02194393_05397"/>
<dbReference type="EMBL" id="FUZT01000026">
    <property type="protein sequence ID" value="SKC91871.1"/>
    <property type="molecule type" value="Genomic_DNA"/>
</dbReference>
<gene>
    <name evidence="2" type="ORF">SAMN02194393_05397</name>
</gene>
<dbReference type="Proteomes" id="UP000190285">
    <property type="component" value="Unassembled WGS sequence"/>
</dbReference>
<organism evidence="2 3">
    <name type="scientific">Maledivibacter halophilus</name>
    <dbReference type="NCBI Taxonomy" id="36842"/>
    <lineage>
        <taxon>Bacteria</taxon>
        <taxon>Bacillati</taxon>
        <taxon>Bacillota</taxon>
        <taxon>Clostridia</taxon>
        <taxon>Peptostreptococcales</taxon>
        <taxon>Caminicellaceae</taxon>
        <taxon>Maledivibacter</taxon>
    </lineage>
</organism>
<keyword evidence="3" id="KW-1185">Reference proteome</keyword>
<dbReference type="GO" id="GO:0003824">
    <property type="term" value="F:catalytic activity"/>
    <property type="evidence" value="ECO:0007669"/>
    <property type="project" value="InterPro"/>
</dbReference>
<protein>
    <submittedName>
        <fullName evidence="2">Phosphopantothenoylcysteine synthetase/decarboxylase</fullName>
    </submittedName>
</protein>
<accession>A0A1T5MUI3</accession>
<dbReference type="InterPro" id="IPR036551">
    <property type="entry name" value="Flavin_trans-like"/>
</dbReference>
<reference evidence="2 3" key="1">
    <citation type="submission" date="2017-02" db="EMBL/GenBank/DDBJ databases">
        <authorList>
            <person name="Peterson S.W."/>
        </authorList>
    </citation>
    <scope>NUCLEOTIDE SEQUENCE [LARGE SCALE GENOMIC DNA]</scope>
    <source>
        <strain evidence="2 3">M1</strain>
    </source>
</reference>
<dbReference type="SUPFAM" id="SSF52507">
    <property type="entry name" value="Homo-oligomeric flavin-containing Cys decarboxylases, HFCD"/>
    <property type="match status" value="1"/>
</dbReference>
<sequence>MGLDNMIEIIVKEVVKRVTNEMKLQRKQALVIFTGAMAGYKDALHSLKEMSADGYNFKVVLSKSAQKILDQDKIKEELKVSDIYVDENPKDIDYLKKDIDKIVISTLTRNSAAKVATGIADTLPTYLISWGIMAGIPIVASEEGCNPKNSNSSHYQNMLVNNLNILKEYGISLRKAKDIYKDKFKEFTNSIEYEKEMFMEKKLITREDVIEAKNSNKKILVSKNTIVTQLAKDIAREIGVTIKTTN</sequence>
<dbReference type="InterPro" id="IPR003382">
    <property type="entry name" value="Flavoprotein"/>
</dbReference>
<dbReference type="Gene3D" id="3.40.50.1950">
    <property type="entry name" value="Flavin prenyltransferase-like"/>
    <property type="match status" value="1"/>
</dbReference>
<dbReference type="RefSeq" id="WP_170917617.1">
    <property type="nucleotide sequence ID" value="NZ_FUZT01000026.1"/>
</dbReference>